<proteinExistence type="predicted"/>
<dbReference type="PANTHER" id="PTHR34223:SF83">
    <property type="entry name" value="F-BOX DOMAIN-CONTAINING PROTEIN"/>
    <property type="match status" value="1"/>
</dbReference>
<dbReference type="InterPro" id="IPR053781">
    <property type="entry name" value="F-box_AtFBL13-like"/>
</dbReference>
<dbReference type="Pfam" id="PF00646">
    <property type="entry name" value="F-box"/>
    <property type="match status" value="1"/>
</dbReference>
<evidence type="ECO:0000313" key="2">
    <source>
        <dbReference type="EMBL" id="SPC73966.1"/>
    </source>
</evidence>
<evidence type="ECO:0000259" key="1">
    <source>
        <dbReference type="PROSITE" id="PS50181"/>
    </source>
</evidence>
<dbReference type="SUPFAM" id="SSF52047">
    <property type="entry name" value="RNI-like"/>
    <property type="match status" value="1"/>
</dbReference>
<accession>A0A2N9E4T1</accession>
<dbReference type="Gene3D" id="3.80.10.10">
    <property type="entry name" value="Ribonuclease Inhibitor"/>
    <property type="match status" value="1"/>
</dbReference>
<name>A0A2N9E4T1_FAGSY</name>
<dbReference type="SUPFAM" id="SSF81383">
    <property type="entry name" value="F-box domain"/>
    <property type="match status" value="1"/>
</dbReference>
<dbReference type="InterPro" id="IPR053197">
    <property type="entry name" value="F-box_SCFL_complex_component"/>
</dbReference>
<dbReference type="PROSITE" id="PS50181">
    <property type="entry name" value="FBOX"/>
    <property type="match status" value="1"/>
</dbReference>
<sequence>MKEKEAFNVMDHKKKKYIAVDRISELPDPLLQEILSFLPINQVVQSTILSKRWKHMSTSIPVLFYSGFYPSGYCNFVEKTIRSRSVKKFSLADSMYKPNSASNVDRWISFLVKNDVEELDLYWFRGLSGRMYQLPQSVLDSKSLTVLTLDGYDQTIHKLVVGCPVIQDMTFHRCHKLKSMKFEGLTNAKSIVVEYNHGLEIVELEASNLYSLLIHHHKRCEIKLVSCNNLKRLSLRVPNTTDKWFHDHLSQLPKIEFLEIDDCYVLERLKISSHSLKTLNLVLSGITLWGKTVG</sequence>
<feature type="domain" description="F-box" evidence="1">
    <location>
        <begin position="20"/>
        <end position="68"/>
    </location>
</feature>
<dbReference type="EMBL" id="OIVN01000084">
    <property type="protein sequence ID" value="SPC73966.1"/>
    <property type="molecule type" value="Genomic_DNA"/>
</dbReference>
<dbReference type="AlphaFoldDB" id="A0A2N9E4T1"/>
<reference evidence="2" key="1">
    <citation type="submission" date="2018-02" db="EMBL/GenBank/DDBJ databases">
        <authorList>
            <person name="Cohen D.B."/>
            <person name="Kent A.D."/>
        </authorList>
    </citation>
    <scope>NUCLEOTIDE SEQUENCE</scope>
</reference>
<dbReference type="CDD" id="cd22160">
    <property type="entry name" value="F-box_AtFBL13-like"/>
    <property type="match status" value="1"/>
</dbReference>
<gene>
    <name evidence="2" type="ORF">FSB_LOCUS1848</name>
</gene>
<dbReference type="InterPro" id="IPR001810">
    <property type="entry name" value="F-box_dom"/>
</dbReference>
<dbReference type="Gene3D" id="1.20.1280.50">
    <property type="match status" value="1"/>
</dbReference>
<dbReference type="PANTHER" id="PTHR34223">
    <property type="entry name" value="OS11G0201299 PROTEIN"/>
    <property type="match status" value="1"/>
</dbReference>
<dbReference type="InterPro" id="IPR036047">
    <property type="entry name" value="F-box-like_dom_sf"/>
</dbReference>
<protein>
    <recommendedName>
        <fullName evidence="1">F-box domain-containing protein</fullName>
    </recommendedName>
</protein>
<organism evidence="2">
    <name type="scientific">Fagus sylvatica</name>
    <name type="common">Beechnut</name>
    <dbReference type="NCBI Taxonomy" id="28930"/>
    <lineage>
        <taxon>Eukaryota</taxon>
        <taxon>Viridiplantae</taxon>
        <taxon>Streptophyta</taxon>
        <taxon>Embryophyta</taxon>
        <taxon>Tracheophyta</taxon>
        <taxon>Spermatophyta</taxon>
        <taxon>Magnoliopsida</taxon>
        <taxon>eudicotyledons</taxon>
        <taxon>Gunneridae</taxon>
        <taxon>Pentapetalae</taxon>
        <taxon>rosids</taxon>
        <taxon>fabids</taxon>
        <taxon>Fagales</taxon>
        <taxon>Fagaceae</taxon>
        <taxon>Fagus</taxon>
    </lineage>
</organism>
<dbReference type="InterPro" id="IPR032675">
    <property type="entry name" value="LRR_dom_sf"/>
</dbReference>